<keyword evidence="3" id="KW-1185">Reference proteome</keyword>
<evidence type="ECO:0000313" key="3">
    <source>
        <dbReference type="Proteomes" id="UP000248863"/>
    </source>
</evidence>
<dbReference type="GO" id="GO:0016740">
    <property type="term" value="F:transferase activity"/>
    <property type="evidence" value="ECO:0007669"/>
    <property type="project" value="UniProtKB-KW"/>
</dbReference>
<dbReference type="SUPFAM" id="SSF52317">
    <property type="entry name" value="Class I glutamine amidotransferase-like"/>
    <property type="match status" value="1"/>
</dbReference>
<reference evidence="2 3" key="1">
    <citation type="submission" date="2017-07" db="EMBL/GenBank/DDBJ databases">
        <title>Draft Genome Sequences of Select Purple Nonsulfur Bacteria.</title>
        <authorList>
            <person name="Lasarre B."/>
            <person name="Mckinlay J.B."/>
        </authorList>
    </citation>
    <scope>NUCLEOTIDE SEQUENCE [LARGE SCALE GENOMIC DNA]</scope>
    <source>
        <strain evidence="2 3">DSM 11907</strain>
    </source>
</reference>
<dbReference type="AlphaFoldDB" id="A0A327KJL7"/>
<dbReference type="InterPro" id="IPR029062">
    <property type="entry name" value="Class_I_gatase-like"/>
</dbReference>
<organism evidence="2 3">
    <name type="scientific">Rhodoplanes elegans</name>
    <dbReference type="NCBI Taxonomy" id="29408"/>
    <lineage>
        <taxon>Bacteria</taxon>
        <taxon>Pseudomonadati</taxon>
        <taxon>Pseudomonadota</taxon>
        <taxon>Alphaproteobacteria</taxon>
        <taxon>Hyphomicrobiales</taxon>
        <taxon>Nitrobacteraceae</taxon>
        <taxon>Rhodoplanes</taxon>
    </lineage>
</organism>
<evidence type="ECO:0000259" key="1">
    <source>
        <dbReference type="Pfam" id="PF00117"/>
    </source>
</evidence>
<dbReference type="PANTHER" id="PTHR42695">
    <property type="entry name" value="GLUTAMINE AMIDOTRANSFERASE YLR126C-RELATED"/>
    <property type="match status" value="1"/>
</dbReference>
<comment type="caution">
    <text evidence="2">The sequence shown here is derived from an EMBL/GenBank/DDBJ whole genome shotgun (WGS) entry which is preliminary data.</text>
</comment>
<dbReference type="EMBL" id="NPEU01000133">
    <property type="protein sequence ID" value="RAI38304.1"/>
    <property type="molecule type" value="Genomic_DNA"/>
</dbReference>
<name>A0A327KJL7_9BRAD</name>
<dbReference type="InterPro" id="IPR017926">
    <property type="entry name" value="GATASE"/>
</dbReference>
<dbReference type="OrthoDB" id="9794816at2"/>
<dbReference type="PROSITE" id="PS51273">
    <property type="entry name" value="GATASE_TYPE_1"/>
    <property type="match status" value="1"/>
</dbReference>
<dbReference type="Gene3D" id="3.40.50.880">
    <property type="match status" value="1"/>
</dbReference>
<proteinExistence type="predicted"/>
<dbReference type="FunFam" id="3.40.50.880:FF:000033">
    <property type="entry name" value="Glutamine amidotransferase class-I"/>
    <property type="match status" value="1"/>
</dbReference>
<protein>
    <submittedName>
        <fullName evidence="2">Glutamine amidotransferase</fullName>
    </submittedName>
</protein>
<dbReference type="GO" id="GO:0005829">
    <property type="term" value="C:cytosol"/>
    <property type="evidence" value="ECO:0007669"/>
    <property type="project" value="TreeGrafter"/>
</dbReference>
<keyword evidence="2" id="KW-0808">Transferase</keyword>
<gene>
    <name evidence="2" type="ORF">CH338_13200</name>
</gene>
<dbReference type="PANTHER" id="PTHR42695:SF5">
    <property type="entry name" value="GLUTAMINE AMIDOTRANSFERASE YLR126C-RELATED"/>
    <property type="match status" value="1"/>
</dbReference>
<sequence length="290" mass="32148">MRGITLACRIAAPLAFQIVRFVKPTRTTPTRNATMPEPVLIVLHQETSTPGRVGQFLQARGIPLDIRRPRFGERLPETLAEHAGAVVFGGPMSANDPDDFVKQEIDWLAVPLKEQKPFLGICLGAQMLARHLGARVAPHPEGKAEIGYYPLRATLDGHRVCPHWPAHVYQWHREGFELPAGSRLLAEGDMFRVQAFRHGPAAYGIQFHPEVTHAMMCRWTTRGHERLALPGARPRVDHFAERPMYDGAIRAWLTEFLDGWLAGPRAEARPGRGAERVTGMAMAAGPYAAG</sequence>
<dbReference type="CDD" id="cd01741">
    <property type="entry name" value="GATase1_1"/>
    <property type="match status" value="1"/>
</dbReference>
<dbReference type="Proteomes" id="UP000248863">
    <property type="component" value="Unassembled WGS sequence"/>
</dbReference>
<dbReference type="NCBIfam" id="NF005072">
    <property type="entry name" value="PRK06490.1"/>
    <property type="match status" value="1"/>
</dbReference>
<evidence type="ECO:0000313" key="2">
    <source>
        <dbReference type="EMBL" id="RAI38304.1"/>
    </source>
</evidence>
<accession>A0A327KJL7</accession>
<dbReference type="InterPro" id="IPR044992">
    <property type="entry name" value="ChyE-like"/>
</dbReference>
<keyword evidence="2" id="KW-0315">Glutamine amidotransferase</keyword>
<dbReference type="RefSeq" id="WP_111357636.1">
    <property type="nucleotide sequence ID" value="NZ_NHSK01000112.1"/>
</dbReference>
<dbReference type="Pfam" id="PF00117">
    <property type="entry name" value="GATase"/>
    <property type="match status" value="1"/>
</dbReference>
<feature type="domain" description="Glutamine amidotransferase" evidence="1">
    <location>
        <begin position="78"/>
        <end position="213"/>
    </location>
</feature>